<feature type="chain" id="PRO_5047012317" evidence="5">
    <location>
        <begin position="31"/>
        <end position="417"/>
    </location>
</feature>
<gene>
    <name evidence="7" type="ORF">FC44_GL000063</name>
</gene>
<feature type="domain" description="S-layer protein C-terminal" evidence="6">
    <location>
        <begin position="354"/>
        <end position="414"/>
    </location>
</feature>
<dbReference type="CDD" id="cd06415">
    <property type="entry name" value="GH25_Cpl1-like"/>
    <property type="match status" value="1"/>
</dbReference>
<feature type="compositionally biased region" description="Polar residues" evidence="4">
    <location>
        <begin position="255"/>
        <end position="278"/>
    </location>
</feature>
<keyword evidence="8" id="KW-1185">Reference proteome</keyword>
<dbReference type="InterPro" id="IPR017853">
    <property type="entry name" value="GH"/>
</dbReference>
<accession>A0ABR5PP40</accession>
<protein>
    <submittedName>
        <fullName evidence="7">Lysin</fullName>
    </submittedName>
</protein>
<dbReference type="SUPFAM" id="SSF51445">
    <property type="entry name" value="(Trans)glycosidases"/>
    <property type="match status" value="1"/>
</dbReference>
<dbReference type="Proteomes" id="UP000051735">
    <property type="component" value="Unassembled WGS sequence"/>
</dbReference>
<dbReference type="SMART" id="SM00641">
    <property type="entry name" value="Glyco_25"/>
    <property type="match status" value="2"/>
</dbReference>
<dbReference type="EMBL" id="AZGN01000048">
    <property type="protein sequence ID" value="KRM32046.1"/>
    <property type="molecule type" value="Genomic_DNA"/>
</dbReference>
<dbReference type="PROSITE" id="PS51904">
    <property type="entry name" value="GLYCOSYL_HYDROL_F25_2"/>
    <property type="match status" value="1"/>
</dbReference>
<dbReference type="PANTHER" id="PTHR34135:SF2">
    <property type="entry name" value="LYSOZYME"/>
    <property type="match status" value="1"/>
</dbReference>
<evidence type="ECO:0000313" key="8">
    <source>
        <dbReference type="Proteomes" id="UP000051735"/>
    </source>
</evidence>
<reference evidence="7 8" key="1">
    <citation type="journal article" date="2015" name="Genome Announc.">
        <title>Expanding the biotechnology potential of lactobacilli through comparative genomics of 213 strains and associated genera.</title>
        <authorList>
            <person name="Sun Z."/>
            <person name="Harris H.M."/>
            <person name="McCann A."/>
            <person name="Guo C."/>
            <person name="Argimon S."/>
            <person name="Zhang W."/>
            <person name="Yang X."/>
            <person name="Jeffery I.B."/>
            <person name="Cooney J.C."/>
            <person name="Kagawa T.F."/>
            <person name="Liu W."/>
            <person name="Song Y."/>
            <person name="Salvetti E."/>
            <person name="Wrobel A."/>
            <person name="Rasinkangas P."/>
            <person name="Parkhill J."/>
            <person name="Rea M.C."/>
            <person name="O'Sullivan O."/>
            <person name="Ritari J."/>
            <person name="Douillard F.P."/>
            <person name="Paul Ross R."/>
            <person name="Yang R."/>
            <person name="Briner A.E."/>
            <person name="Felis G.E."/>
            <person name="de Vos W.M."/>
            <person name="Barrangou R."/>
            <person name="Klaenhammer T.R."/>
            <person name="Caufield P.W."/>
            <person name="Cui Y."/>
            <person name="Zhang H."/>
            <person name="O'Toole P.W."/>
        </authorList>
    </citation>
    <scope>NUCLEOTIDE SEQUENCE [LARGE SCALE GENOMIC DNA]</scope>
    <source>
        <strain evidence="7 8">DSM 6629</strain>
    </source>
</reference>
<dbReference type="InterPro" id="IPR024968">
    <property type="entry name" value="SlpA_C_lactobacillus"/>
</dbReference>
<evidence type="ECO:0000256" key="2">
    <source>
        <dbReference type="ARBA" id="ARBA00022801"/>
    </source>
</evidence>
<dbReference type="InterPro" id="IPR002053">
    <property type="entry name" value="Glyco_hydro_25"/>
</dbReference>
<evidence type="ECO:0000313" key="7">
    <source>
        <dbReference type="EMBL" id="KRM32046.1"/>
    </source>
</evidence>
<keyword evidence="3" id="KW-0326">Glycosidase</keyword>
<dbReference type="RefSeq" id="WP_057811048.1">
    <property type="nucleotide sequence ID" value="NZ_AZGN01000048.1"/>
</dbReference>
<sequence>MQKKNKKFLGILACASALATTSVFSIEALATPKTATVQAARTSVAARSYGVDVSSYQSSNIASTAQAGAQFAIVKVSEGTSYRNPKAAQQIASANATNMMPMAYHFATFGANSAAAANEGNYAVASAKALGLPAGSYIACDWETGQGNNVNGGKDASANAIVAFMDKVKAAGYQPLLYSGAYLLNNNVNTNIVLNKYPNALWVASYATMGRIDTADFNYFPSMNGVAIWQFTDNWRGLNVDGNITLLPLQFNNPNNVTDSNATKEPSSQGPTNPNAAISEQAKPADNKTTPSSPAEVKTQKTVMHKAYVYDKDGHKVEGKVYSAYSSITVLGGIVAMHNHDYYKVGDNQYVVVGNIDGTKRVLKKNAYVYNNKGRRVYVPTLRRGITVPTYGSSMTINGKKHYRINKNRYVKVANFR</sequence>
<feature type="domain" description="S-layer protein C-terminal" evidence="6">
    <location>
        <begin position="298"/>
        <end position="353"/>
    </location>
</feature>
<dbReference type="GeneID" id="75116566"/>
<keyword evidence="5" id="KW-0732">Signal</keyword>
<evidence type="ECO:0000256" key="1">
    <source>
        <dbReference type="ARBA" id="ARBA00010646"/>
    </source>
</evidence>
<dbReference type="Pfam" id="PF01183">
    <property type="entry name" value="Glyco_hydro_25"/>
    <property type="match status" value="1"/>
</dbReference>
<evidence type="ECO:0000256" key="3">
    <source>
        <dbReference type="ARBA" id="ARBA00023295"/>
    </source>
</evidence>
<dbReference type="Pfam" id="PF03217">
    <property type="entry name" value="SlpA"/>
    <property type="match status" value="2"/>
</dbReference>
<comment type="caution">
    <text evidence="7">The sequence shown here is derived from an EMBL/GenBank/DDBJ whole genome shotgun (WGS) entry which is preliminary data.</text>
</comment>
<feature type="signal peptide" evidence="5">
    <location>
        <begin position="1"/>
        <end position="30"/>
    </location>
</feature>
<evidence type="ECO:0000256" key="4">
    <source>
        <dbReference type="SAM" id="MobiDB-lite"/>
    </source>
</evidence>
<comment type="similarity">
    <text evidence="1">Belongs to the glycosyl hydrolase 25 family.</text>
</comment>
<name>A0ABR5PP40_9LACO</name>
<dbReference type="InterPro" id="IPR018077">
    <property type="entry name" value="Glyco_hydro_fam25_subgr"/>
</dbReference>
<evidence type="ECO:0000256" key="5">
    <source>
        <dbReference type="SAM" id="SignalP"/>
    </source>
</evidence>
<keyword evidence="2" id="KW-0378">Hydrolase</keyword>
<proteinExistence type="inferred from homology"/>
<dbReference type="PANTHER" id="PTHR34135">
    <property type="entry name" value="LYSOZYME"/>
    <property type="match status" value="1"/>
</dbReference>
<organism evidence="7 8">
    <name type="scientific">Lactobacillus intestinalis DSM 6629</name>
    <dbReference type="NCBI Taxonomy" id="1423761"/>
    <lineage>
        <taxon>Bacteria</taxon>
        <taxon>Bacillati</taxon>
        <taxon>Bacillota</taxon>
        <taxon>Bacilli</taxon>
        <taxon>Lactobacillales</taxon>
        <taxon>Lactobacillaceae</taxon>
        <taxon>Lactobacillus</taxon>
    </lineage>
</organism>
<dbReference type="Gene3D" id="3.20.20.80">
    <property type="entry name" value="Glycosidases"/>
    <property type="match status" value="1"/>
</dbReference>
<evidence type="ECO:0000259" key="6">
    <source>
        <dbReference type="Pfam" id="PF03217"/>
    </source>
</evidence>
<feature type="region of interest" description="Disordered" evidence="4">
    <location>
        <begin position="255"/>
        <end position="298"/>
    </location>
</feature>